<organism evidence="3 4">
    <name type="scientific">Loxostege sticticalis</name>
    <name type="common">Beet webworm moth</name>
    <dbReference type="NCBI Taxonomy" id="481309"/>
    <lineage>
        <taxon>Eukaryota</taxon>
        <taxon>Metazoa</taxon>
        <taxon>Ecdysozoa</taxon>
        <taxon>Arthropoda</taxon>
        <taxon>Hexapoda</taxon>
        <taxon>Insecta</taxon>
        <taxon>Pterygota</taxon>
        <taxon>Neoptera</taxon>
        <taxon>Endopterygota</taxon>
        <taxon>Lepidoptera</taxon>
        <taxon>Glossata</taxon>
        <taxon>Ditrysia</taxon>
        <taxon>Pyraloidea</taxon>
        <taxon>Crambidae</taxon>
        <taxon>Pyraustinae</taxon>
        <taxon>Loxostege</taxon>
    </lineage>
</organism>
<evidence type="ECO:0008006" key="5">
    <source>
        <dbReference type="Google" id="ProtNLM"/>
    </source>
</evidence>
<feature type="region of interest" description="Disordered" evidence="2">
    <location>
        <begin position="191"/>
        <end position="235"/>
    </location>
</feature>
<dbReference type="EMBL" id="JBEUOH010000025">
    <property type="protein sequence ID" value="KAL0860377.1"/>
    <property type="molecule type" value="Genomic_DNA"/>
</dbReference>
<protein>
    <recommendedName>
        <fullName evidence="5">Endonuclease-reverse transcriptase</fullName>
    </recommendedName>
</protein>
<dbReference type="Gene3D" id="3.30.70.1820">
    <property type="entry name" value="L1 transposable element, RRM domain"/>
    <property type="match status" value="1"/>
</dbReference>
<sequence>MEINMEMLWSRLDEKLNQQTKLITESVTKNVMEAMDERIKTVMEENSELKSKISKLEQKLNTMEKEKRKHNLVFFGIEENEKSEAELVDLIKETVIETGMHLDCQEISNVFRIGKKNDNKNRPILVSLTSTWKKHLILKNKALLPPGIYIKEDYPKEVLEKRKQLQLQVEEERKRGNIAFVKYDKLIVKKPTEKNRDKRKREDSGSPNSSTQKKVNTKKHENMKDIPIPSTTKGVTKDIIKPNILNYVERSRPGSLPEASKNF</sequence>
<feature type="compositionally biased region" description="Basic and acidic residues" evidence="2">
    <location>
        <begin position="191"/>
        <end position="204"/>
    </location>
</feature>
<name>A0ABR3H6G2_LOXSC</name>
<evidence type="ECO:0000256" key="2">
    <source>
        <dbReference type="SAM" id="MobiDB-lite"/>
    </source>
</evidence>
<keyword evidence="1" id="KW-0175">Coiled coil</keyword>
<evidence type="ECO:0000313" key="3">
    <source>
        <dbReference type="EMBL" id="KAL0860377.1"/>
    </source>
</evidence>
<feature type="region of interest" description="Disordered" evidence="2">
    <location>
        <begin position="244"/>
        <end position="263"/>
    </location>
</feature>
<evidence type="ECO:0000313" key="4">
    <source>
        <dbReference type="Proteomes" id="UP001549920"/>
    </source>
</evidence>
<feature type="coiled-coil region" evidence="1">
    <location>
        <begin position="32"/>
        <end position="73"/>
    </location>
</feature>
<comment type="caution">
    <text evidence="3">The sequence shown here is derived from an EMBL/GenBank/DDBJ whole genome shotgun (WGS) entry which is preliminary data.</text>
</comment>
<dbReference type="Proteomes" id="UP001549920">
    <property type="component" value="Unassembled WGS sequence"/>
</dbReference>
<gene>
    <name evidence="3" type="ORF">ABMA27_009776</name>
</gene>
<evidence type="ECO:0000256" key="1">
    <source>
        <dbReference type="SAM" id="Coils"/>
    </source>
</evidence>
<feature type="compositionally biased region" description="Polar residues" evidence="2">
    <location>
        <begin position="205"/>
        <end position="214"/>
    </location>
</feature>
<proteinExistence type="predicted"/>
<reference evidence="3 4" key="1">
    <citation type="submission" date="2024-06" db="EMBL/GenBank/DDBJ databases">
        <title>A chromosome-level genome assembly of beet webworm, Loxostege sticticalis.</title>
        <authorList>
            <person name="Zhang Y."/>
        </authorList>
    </citation>
    <scope>NUCLEOTIDE SEQUENCE [LARGE SCALE GENOMIC DNA]</scope>
    <source>
        <strain evidence="3">AQ026</strain>
        <tissue evidence="3">Whole body</tissue>
    </source>
</reference>
<accession>A0ABR3H6G2</accession>
<keyword evidence="4" id="KW-1185">Reference proteome</keyword>